<keyword evidence="5 8" id="KW-0547">Nucleotide-binding</keyword>
<comment type="domain">
    <text evidence="8">The N-terminal region contains the highly conserved SGGXDS motif, predicted to be a P-loop motif involved in ATP binding.</text>
</comment>
<feature type="domain" description="Lysidine-tRNA(Ile) synthetase C-terminal" evidence="9">
    <location>
        <begin position="383"/>
        <end position="456"/>
    </location>
</feature>
<evidence type="ECO:0000256" key="7">
    <source>
        <dbReference type="ARBA" id="ARBA00048539"/>
    </source>
</evidence>
<evidence type="ECO:0000256" key="4">
    <source>
        <dbReference type="ARBA" id="ARBA00022694"/>
    </source>
</evidence>
<name>A0A7V9ZA70_9BACL</name>
<dbReference type="CDD" id="cd01992">
    <property type="entry name" value="TilS_N"/>
    <property type="match status" value="1"/>
</dbReference>
<protein>
    <recommendedName>
        <fullName evidence="8">tRNA(Ile)-lysidine synthase</fullName>
        <ecNumber evidence="8">6.3.4.19</ecNumber>
    </recommendedName>
    <alternativeName>
        <fullName evidence="8">tRNA(Ile)-2-lysyl-cytidine synthase</fullName>
    </alternativeName>
    <alternativeName>
        <fullName evidence="8">tRNA(Ile)-lysidine synthetase</fullName>
    </alternativeName>
</protein>
<dbReference type="PANTHER" id="PTHR43033:SF1">
    <property type="entry name" value="TRNA(ILE)-LYSIDINE SYNTHASE-RELATED"/>
    <property type="match status" value="1"/>
</dbReference>
<comment type="subcellular location">
    <subcellularLocation>
        <location evidence="1 8">Cytoplasm</location>
    </subcellularLocation>
</comment>
<dbReference type="Proteomes" id="UP000523087">
    <property type="component" value="Unassembled WGS sequence"/>
</dbReference>
<organism evidence="10 11">
    <name type="scientific">Thermaerobacillus caldiproteolyticus</name>
    <dbReference type="NCBI Taxonomy" id="247480"/>
    <lineage>
        <taxon>Bacteria</taxon>
        <taxon>Bacillati</taxon>
        <taxon>Bacillota</taxon>
        <taxon>Bacilli</taxon>
        <taxon>Bacillales</taxon>
        <taxon>Anoxybacillaceae</taxon>
        <taxon>Thermaerobacillus</taxon>
    </lineage>
</organism>
<accession>A0A7V9ZA70</accession>
<dbReference type="Gene3D" id="3.40.50.620">
    <property type="entry name" value="HUPs"/>
    <property type="match status" value="1"/>
</dbReference>
<dbReference type="GO" id="GO:0005524">
    <property type="term" value="F:ATP binding"/>
    <property type="evidence" value="ECO:0007669"/>
    <property type="project" value="UniProtKB-UniRule"/>
</dbReference>
<comment type="catalytic activity">
    <reaction evidence="7 8">
        <text>cytidine(34) in tRNA(Ile2) + L-lysine + ATP = lysidine(34) in tRNA(Ile2) + AMP + diphosphate + H(+)</text>
        <dbReference type="Rhea" id="RHEA:43744"/>
        <dbReference type="Rhea" id="RHEA-COMP:10625"/>
        <dbReference type="Rhea" id="RHEA-COMP:10670"/>
        <dbReference type="ChEBI" id="CHEBI:15378"/>
        <dbReference type="ChEBI" id="CHEBI:30616"/>
        <dbReference type="ChEBI" id="CHEBI:32551"/>
        <dbReference type="ChEBI" id="CHEBI:33019"/>
        <dbReference type="ChEBI" id="CHEBI:82748"/>
        <dbReference type="ChEBI" id="CHEBI:83665"/>
        <dbReference type="ChEBI" id="CHEBI:456215"/>
        <dbReference type="EC" id="6.3.4.19"/>
    </reaction>
</comment>
<reference evidence="10 11" key="1">
    <citation type="submission" date="2020-07" db="EMBL/GenBank/DDBJ databases">
        <title>Genomic Encyclopedia of Type Strains, Phase IV (KMG-IV): sequencing the most valuable type-strain genomes for metagenomic binning, comparative biology and taxonomic classification.</title>
        <authorList>
            <person name="Goeker M."/>
        </authorList>
    </citation>
    <scope>NUCLEOTIDE SEQUENCE [LARGE SCALE GENOMIC DNA]</scope>
    <source>
        <strain evidence="10 11">DSM 15730</strain>
    </source>
</reference>
<dbReference type="RefSeq" id="WP_181557394.1">
    <property type="nucleotide sequence ID" value="NZ_CP064060.1"/>
</dbReference>
<keyword evidence="2 8" id="KW-0963">Cytoplasm</keyword>
<evidence type="ECO:0000259" key="9">
    <source>
        <dbReference type="SMART" id="SM00977"/>
    </source>
</evidence>
<dbReference type="InterPro" id="IPR014729">
    <property type="entry name" value="Rossmann-like_a/b/a_fold"/>
</dbReference>
<keyword evidence="11" id="KW-1185">Reference proteome</keyword>
<dbReference type="HAMAP" id="MF_01161">
    <property type="entry name" value="tRNA_Ile_lys_synt"/>
    <property type="match status" value="1"/>
</dbReference>
<evidence type="ECO:0000256" key="5">
    <source>
        <dbReference type="ARBA" id="ARBA00022741"/>
    </source>
</evidence>
<dbReference type="EMBL" id="JACDUT010000016">
    <property type="protein sequence ID" value="MBA2876721.1"/>
    <property type="molecule type" value="Genomic_DNA"/>
</dbReference>
<keyword evidence="4 8" id="KW-0819">tRNA processing</keyword>
<dbReference type="InterPro" id="IPR012796">
    <property type="entry name" value="Lysidine-tRNA-synth_C"/>
</dbReference>
<comment type="similarity">
    <text evidence="8">Belongs to the tRNA(Ile)-lysidine synthase family.</text>
</comment>
<evidence type="ECO:0000313" key="11">
    <source>
        <dbReference type="Proteomes" id="UP000523087"/>
    </source>
</evidence>
<comment type="caution">
    <text evidence="10">The sequence shown here is derived from an EMBL/GenBank/DDBJ whole genome shotgun (WGS) entry which is preliminary data.</text>
</comment>
<dbReference type="Pfam" id="PF01171">
    <property type="entry name" value="ATP_bind_3"/>
    <property type="match status" value="1"/>
</dbReference>
<proteinExistence type="inferred from homology"/>
<dbReference type="Pfam" id="PF09179">
    <property type="entry name" value="TilS"/>
    <property type="match status" value="1"/>
</dbReference>
<dbReference type="SUPFAM" id="SSF82829">
    <property type="entry name" value="MesJ substrate recognition domain-like"/>
    <property type="match status" value="1"/>
</dbReference>
<dbReference type="InterPro" id="IPR012795">
    <property type="entry name" value="tRNA_Ile_lys_synt_N"/>
</dbReference>
<evidence type="ECO:0000256" key="2">
    <source>
        <dbReference type="ARBA" id="ARBA00022490"/>
    </source>
</evidence>
<dbReference type="GO" id="GO:0032267">
    <property type="term" value="F:tRNA(Ile)-lysidine synthase activity"/>
    <property type="evidence" value="ECO:0007669"/>
    <property type="project" value="UniProtKB-EC"/>
</dbReference>
<feature type="binding site" evidence="8">
    <location>
        <begin position="26"/>
        <end position="31"/>
    </location>
    <ligand>
        <name>ATP</name>
        <dbReference type="ChEBI" id="CHEBI:30616"/>
    </ligand>
</feature>
<dbReference type="Pfam" id="PF11734">
    <property type="entry name" value="TilS_C"/>
    <property type="match status" value="1"/>
</dbReference>
<evidence type="ECO:0000256" key="1">
    <source>
        <dbReference type="ARBA" id="ARBA00004496"/>
    </source>
</evidence>
<comment type="function">
    <text evidence="8">Ligates lysine onto the cytidine present at position 34 of the AUA codon-specific tRNA(Ile) that contains the anticodon CAU, in an ATP-dependent manner. Cytidine is converted to lysidine, thus changing the amino acid specificity of the tRNA from methionine to isoleucine.</text>
</comment>
<dbReference type="InterPro" id="IPR011063">
    <property type="entry name" value="TilS/TtcA_N"/>
</dbReference>
<evidence type="ECO:0000256" key="8">
    <source>
        <dbReference type="HAMAP-Rule" id="MF_01161"/>
    </source>
</evidence>
<evidence type="ECO:0000256" key="6">
    <source>
        <dbReference type="ARBA" id="ARBA00022840"/>
    </source>
</evidence>
<dbReference type="AlphaFoldDB" id="A0A7V9ZA70"/>
<keyword evidence="3 8" id="KW-0436">Ligase</keyword>
<evidence type="ECO:0000256" key="3">
    <source>
        <dbReference type="ARBA" id="ARBA00022598"/>
    </source>
</evidence>
<dbReference type="NCBIfam" id="TIGR02432">
    <property type="entry name" value="lysidine_TilS_N"/>
    <property type="match status" value="1"/>
</dbReference>
<evidence type="ECO:0000313" key="10">
    <source>
        <dbReference type="EMBL" id="MBA2876721.1"/>
    </source>
</evidence>
<dbReference type="SUPFAM" id="SSF56037">
    <property type="entry name" value="PheT/TilS domain"/>
    <property type="match status" value="1"/>
</dbReference>
<dbReference type="EC" id="6.3.4.19" evidence="8"/>
<dbReference type="Gene3D" id="3.30.465.60">
    <property type="match status" value="1"/>
</dbReference>
<dbReference type="GO" id="GO:0005737">
    <property type="term" value="C:cytoplasm"/>
    <property type="evidence" value="ECO:0007669"/>
    <property type="project" value="UniProtKB-SubCell"/>
</dbReference>
<keyword evidence="6 8" id="KW-0067">ATP-binding</keyword>
<dbReference type="InterPro" id="IPR015262">
    <property type="entry name" value="tRNA_Ile_lys_synt_subst-bd"/>
</dbReference>
<dbReference type="PANTHER" id="PTHR43033">
    <property type="entry name" value="TRNA(ILE)-LYSIDINE SYNTHASE-RELATED"/>
    <property type="match status" value="1"/>
</dbReference>
<dbReference type="SMART" id="SM00977">
    <property type="entry name" value="TilS_C"/>
    <property type="match status" value="1"/>
</dbReference>
<gene>
    <name evidence="8" type="primary">tilS</name>
    <name evidence="10" type="ORF">HNR31_003539</name>
</gene>
<dbReference type="NCBIfam" id="TIGR02433">
    <property type="entry name" value="lysidine_TilS_C"/>
    <property type="match status" value="1"/>
</dbReference>
<dbReference type="SUPFAM" id="SSF52402">
    <property type="entry name" value="Adenine nucleotide alpha hydrolases-like"/>
    <property type="match status" value="1"/>
</dbReference>
<dbReference type="GO" id="GO:0006400">
    <property type="term" value="P:tRNA modification"/>
    <property type="evidence" value="ECO:0007669"/>
    <property type="project" value="UniProtKB-UniRule"/>
</dbReference>
<dbReference type="InterPro" id="IPR012094">
    <property type="entry name" value="tRNA_Ile_lys_synt"/>
</dbReference>
<sequence>MLEKVHSFIKKHQLLTPNSTVVVGVSGGPDSLALLHFFCTIQHDWNLTVIAAHVDHMFRGKESAEDMNFVKHVCEKFGIICETKQINVPSFQRQWKISAQEAARECRYRFFKEVMEKHSATYLALAHHGDDQIETILMRLVRGSNGRGYAGIPAKRPFYFGQIIRPFLAVSRDDIEEYCREHALKPRYDASNEKDSYTRNRFRRYVVPFLKKENPHVHERFQHYSEMVAEDETFLEELTSEAMNKVMEKQHGAVILHIKPFQTLPKPLQRRGIQLILNYLYNGVPSSLSSIHINHVLALLHNNHPSGRLDFPNGLKVIRSYQSCVFTFHEQESYTYTFELDVPSVLHLPNGYAIISEFWEHYPREQKGNDTFIVDPEAITFPLRVRTRRAGDRMTLKGTKGTKKIKEIFIEEKIPLHERESWPIVEDGQGNILWLPKLKKSAFEATDVTKTHYLVLHYKEQ</sequence>